<feature type="coiled-coil region" evidence="1">
    <location>
        <begin position="543"/>
        <end position="570"/>
    </location>
</feature>
<reference evidence="4" key="1">
    <citation type="submission" date="2025-08" db="UniProtKB">
        <authorList>
            <consortium name="RefSeq"/>
        </authorList>
    </citation>
    <scope>IDENTIFICATION</scope>
    <source>
        <tissue evidence="4">Entire body</tissue>
    </source>
</reference>
<feature type="compositionally biased region" description="Low complexity" evidence="2">
    <location>
        <begin position="972"/>
        <end position="1015"/>
    </location>
</feature>
<dbReference type="GeneID" id="108735351"/>
<feature type="region of interest" description="Disordered" evidence="2">
    <location>
        <begin position="1064"/>
        <end position="1122"/>
    </location>
</feature>
<feature type="coiled-coil region" evidence="1">
    <location>
        <begin position="466"/>
        <end position="496"/>
    </location>
</feature>
<proteinExistence type="predicted"/>
<dbReference type="KEGG" id="apln:108735351"/>
<evidence type="ECO:0000256" key="2">
    <source>
        <dbReference type="SAM" id="MobiDB-lite"/>
    </source>
</evidence>
<dbReference type="RefSeq" id="XP_018322794.1">
    <property type="nucleotide sequence ID" value="XM_018467292.1"/>
</dbReference>
<feature type="region of interest" description="Disordered" evidence="2">
    <location>
        <begin position="1181"/>
        <end position="1244"/>
    </location>
</feature>
<feature type="compositionally biased region" description="Basic and acidic residues" evidence="2">
    <location>
        <begin position="1066"/>
        <end position="1092"/>
    </location>
</feature>
<dbReference type="Proteomes" id="UP000192223">
    <property type="component" value="Unplaced"/>
</dbReference>
<organism evidence="3 4">
    <name type="scientific">Agrilus planipennis</name>
    <name type="common">Emerald ash borer</name>
    <name type="synonym">Agrilus marcopoli</name>
    <dbReference type="NCBI Taxonomy" id="224129"/>
    <lineage>
        <taxon>Eukaryota</taxon>
        <taxon>Metazoa</taxon>
        <taxon>Ecdysozoa</taxon>
        <taxon>Arthropoda</taxon>
        <taxon>Hexapoda</taxon>
        <taxon>Insecta</taxon>
        <taxon>Pterygota</taxon>
        <taxon>Neoptera</taxon>
        <taxon>Endopterygota</taxon>
        <taxon>Coleoptera</taxon>
        <taxon>Polyphaga</taxon>
        <taxon>Elateriformia</taxon>
        <taxon>Buprestoidea</taxon>
        <taxon>Buprestidae</taxon>
        <taxon>Agrilinae</taxon>
        <taxon>Agrilus</taxon>
    </lineage>
</organism>
<gene>
    <name evidence="4" type="primary">LOC108735351</name>
</gene>
<feature type="compositionally biased region" description="Polar residues" evidence="2">
    <location>
        <begin position="910"/>
        <end position="929"/>
    </location>
</feature>
<accession>A0A1W4WFT8</accession>
<dbReference type="OrthoDB" id="6737266at2759"/>
<feature type="compositionally biased region" description="Low complexity" evidence="2">
    <location>
        <begin position="931"/>
        <end position="950"/>
    </location>
</feature>
<evidence type="ECO:0000256" key="1">
    <source>
        <dbReference type="SAM" id="Coils"/>
    </source>
</evidence>
<evidence type="ECO:0000313" key="4">
    <source>
        <dbReference type="RefSeq" id="XP_018322794.1"/>
    </source>
</evidence>
<feature type="compositionally biased region" description="Basic and acidic residues" evidence="2">
    <location>
        <begin position="1104"/>
        <end position="1114"/>
    </location>
</feature>
<evidence type="ECO:0000313" key="3">
    <source>
        <dbReference type="Proteomes" id="UP000192223"/>
    </source>
</evidence>
<keyword evidence="3" id="KW-1185">Reference proteome</keyword>
<feature type="coiled-coil region" evidence="1">
    <location>
        <begin position="611"/>
        <end position="642"/>
    </location>
</feature>
<protein>
    <submittedName>
        <fullName evidence="4">Daple-like protein</fullName>
    </submittedName>
</protein>
<keyword evidence="1" id="KW-0175">Coiled coil</keyword>
<name>A0A1W4WFT8_AGRPL</name>
<feature type="region of interest" description="Disordered" evidence="2">
    <location>
        <begin position="880"/>
        <end position="1044"/>
    </location>
</feature>
<feature type="compositionally biased region" description="Polar residues" evidence="2">
    <location>
        <begin position="1191"/>
        <end position="1219"/>
    </location>
</feature>
<dbReference type="InParanoid" id="A0A1W4WFT8"/>
<sequence length="1465" mass="165737">MSSNTDDITSSVDSSCDYDSIIKSLEKLEGFNLSELKNVIEKGLENVLGAPVIKEAKPIESRNCASDKLIDFNFAKSAVNSIKSNSNWSCVGRRSSSIKSVSFKDVIEDDISSRVEEHSGKGDEPLIPYDSESSDMFKKFVVQIADKNSNSTDLYSDMDNVKKEGCIQTDSFHSVLKHDEFDEMAISETLLALIDQKNKYISQLQNKVHNQKVQLQFYLQKTFNNSTIKALSQTCDPYAMEDNINLNLAMKRFCKQEGVKTTLMHLHEHMMQLEGNIYDILDNQDVVIQEIAKALQSKEEEKHSSSVVMRSMSKQLGSPSCYECLQKNYFCLLKLRREMFHFRNSCEKILNIEDERNHIVEQVYSLPADQRINCNILASIQFDKFRIEEEFERIKEEQKRIENRLYIGEHLEKYFKCMASDGVVDVPLKKNKIDEYLERQLDTANSDGLALLTIIHKQKAKYTQELHALFLANRQLTEEVEQLQKAVDEREALLHKFMYQKHSTLNSVKSEAKTDVTLSDTNVFNSQKSKSGLVRRKKKGGLASELEEQLQALGNKLRKENTEKGKLEIELSLRSSSEYKIDVSQRFNEKSLKLSENEEKIVSNAHHKWKLRAAETEFDKKLEEILDQKEEYLQDIKDLTKIVRGQELQIKHLLVIIDKLRPHIESKEQVNCSLPLEFKDLTQVETQTNEQPETKVELKEAYVQTVDQDVSTSKPRSPENRSEMRSVIDVLRECAENVKTIFRTSSSDYSLRSSFKRQPEIRFATYTSEKLADIPDKYIGSNNTTCLEQLPKEEDSKSETLPHSSNCHPFCPLMKPLQCLLGLARHKSESVITVRNKQQAILDNIAASFKSNARAGLLQLKDLQDTSKHITFAAEIHETFPIPDTDNSPDTSEGKSCGSSKKEEEADANVNATAKQDTEGSQFLSSLDVLSTVNEQSNEENSSKSTNKQNRTPSTNDSKKCEDDSIEESSGKNKSNFSKKSDRSSSGFVKSQPKSTTSQQQSSKSAKSFKQQKQSGLPENEKKSCNSSTTVRKKSEINAYDIPKSEKSFCSKKQEYIVNYFTNVKPKSEIPLEDKDQKSEKSASNKGHRSEKSVSSATQKSKTLHSDISIKEETNYNSQVQSHRTSIACFQKYEKEPDNSTTSSNNVKTTSIVDEILQKEMNIIKKELEVLARKFNWKSGKPLTEDKQKSENSLSTNAPLDSLKSISNCPRNSELSLTDSEQKTEKNIEQLTERSFTRDERESEPVTAAKEQLQVNENCLNLIKDCSPKHVISTKCNSSPTTTTLKVEMTDTEGKLHQINATFESSDELQGIIEIDDNSVVHVKLLCGNVFQQSAIGIEKISDDIVQNYEIKPYGETSNESCIESGKETFQECNISGVKVCKKKGAIAAKAFSVTSVVTEIPMVRSTSSLGMCAEMTDKLKAIVTEMDKKLETPEGKKEVLDSLRSLCRLPSYEDASRANSCSEC</sequence>
<feature type="compositionally biased region" description="Basic and acidic residues" evidence="2">
    <location>
        <begin position="1220"/>
        <end position="1244"/>
    </location>
</feature>